<dbReference type="PANTHER" id="PTHR46124">
    <property type="entry name" value="D-AMINOACYL-TRNA DEACYLASE"/>
    <property type="match status" value="1"/>
</dbReference>
<dbReference type="InterPro" id="IPR001130">
    <property type="entry name" value="TatD-like"/>
</dbReference>
<keyword evidence="3" id="KW-0378">Hydrolase</keyword>
<evidence type="ECO:0000256" key="1">
    <source>
        <dbReference type="ARBA" id="ARBA00009275"/>
    </source>
</evidence>
<protein>
    <submittedName>
        <fullName evidence="5">TatD family deoxyribonuclease</fullName>
    </submittedName>
</protein>
<feature type="binding site" evidence="4">
    <location>
        <position position="96"/>
    </location>
    <ligand>
        <name>a divalent metal cation</name>
        <dbReference type="ChEBI" id="CHEBI:60240"/>
        <label>1</label>
    </ligand>
</feature>
<dbReference type="AlphaFoldDB" id="A0A5C0UFG3"/>
<feature type="binding site" evidence="4">
    <location>
        <position position="11"/>
    </location>
    <ligand>
        <name>a divalent metal cation</name>
        <dbReference type="ChEBI" id="CHEBI:60240"/>
        <label>1</label>
    </ligand>
</feature>
<dbReference type="RefSeq" id="WP_148971958.1">
    <property type="nucleotide sequence ID" value="NZ_CP043314.1"/>
</dbReference>
<gene>
    <name evidence="5" type="ORF">FZC36_00025</name>
</gene>
<proteinExistence type="inferred from homology"/>
<organism evidence="5 6">
    <name type="scientific">Candidatus Nesciobacter abundans</name>
    <dbReference type="NCBI Taxonomy" id="2601668"/>
    <lineage>
        <taxon>Bacteria</taxon>
        <taxon>Pseudomonadati</taxon>
        <taxon>Pseudomonadota</taxon>
        <taxon>Alphaproteobacteria</taxon>
        <taxon>Holosporales</taxon>
        <taxon>Holosporaceae</taxon>
        <taxon>Candidatus Nesciobacter</taxon>
    </lineage>
</organism>
<reference evidence="5 6" key="1">
    <citation type="submission" date="2019-08" db="EMBL/GenBank/DDBJ databases">
        <title>Highly reduced genomes of protist endosymbionts show evolutionary convergence.</title>
        <authorList>
            <person name="George E."/>
            <person name="Husnik F."/>
            <person name="Tashyreva D."/>
            <person name="Prokopchuk G."/>
            <person name="Horak A."/>
            <person name="Kwong W.K."/>
            <person name="Lukes J."/>
            <person name="Keeling P.J."/>
        </authorList>
    </citation>
    <scope>NUCLEOTIDE SEQUENCE [LARGE SCALE GENOMIC DNA]</scope>
    <source>
        <strain evidence="5">1604HC</strain>
    </source>
</reference>
<dbReference type="FunFam" id="3.20.20.140:FF:000005">
    <property type="entry name" value="TatD family hydrolase"/>
    <property type="match status" value="1"/>
</dbReference>
<dbReference type="InterPro" id="IPR032466">
    <property type="entry name" value="Metal_Hydrolase"/>
</dbReference>
<dbReference type="PROSITE" id="PS01091">
    <property type="entry name" value="TATD_3"/>
    <property type="match status" value="1"/>
</dbReference>
<comment type="similarity">
    <text evidence="1">Belongs to the metallo-dependent hydrolases superfamily. TatD-type hydrolase family.</text>
</comment>
<dbReference type="Gene3D" id="3.20.20.140">
    <property type="entry name" value="Metal-dependent hydrolases"/>
    <property type="match status" value="1"/>
</dbReference>
<dbReference type="OrthoDB" id="9810005at2"/>
<dbReference type="NCBIfam" id="TIGR00010">
    <property type="entry name" value="YchF/TatD family DNA exonuclease"/>
    <property type="match status" value="1"/>
</dbReference>
<dbReference type="CDD" id="cd01310">
    <property type="entry name" value="TatD_DNAse"/>
    <property type="match status" value="1"/>
</dbReference>
<name>A0A5C0UFG3_9PROT</name>
<dbReference type="PANTHER" id="PTHR46124:SF2">
    <property type="entry name" value="D-AMINOACYL-TRNA DEACYLASE"/>
    <property type="match status" value="1"/>
</dbReference>
<dbReference type="Pfam" id="PF01026">
    <property type="entry name" value="TatD_DNase"/>
    <property type="match status" value="1"/>
</dbReference>
<dbReference type="GO" id="GO:0046872">
    <property type="term" value="F:metal ion binding"/>
    <property type="evidence" value="ECO:0007669"/>
    <property type="project" value="UniProtKB-KW"/>
</dbReference>
<feature type="binding site" evidence="4">
    <location>
        <position position="207"/>
    </location>
    <ligand>
        <name>a divalent metal cation</name>
        <dbReference type="ChEBI" id="CHEBI:60240"/>
        <label>1</label>
    </ligand>
</feature>
<dbReference type="PIRSF" id="PIRSF005902">
    <property type="entry name" value="DNase_TatD"/>
    <property type="match status" value="1"/>
</dbReference>
<evidence type="ECO:0000313" key="6">
    <source>
        <dbReference type="Proteomes" id="UP000324924"/>
    </source>
</evidence>
<evidence type="ECO:0000313" key="5">
    <source>
        <dbReference type="EMBL" id="QEK38835.1"/>
    </source>
</evidence>
<dbReference type="KEGG" id="nabu:FZC36_00025"/>
<dbReference type="GO" id="GO:0016788">
    <property type="term" value="F:hydrolase activity, acting on ester bonds"/>
    <property type="evidence" value="ECO:0007669"/>
    <property type="project" value="InterPro"/>
</dbReference>
<evidence type="ECO:0000256" key="3">
    <source>
        <dbReference type="ARBA" id="ARBA00022801"/>
    </source>
</evidence>
<dbReference type="Proteomes" id="UP000324924">
    <property type="component" value="Chromosome"/>
</dbReference>
<feature type="binding site" evidence="4">
    <location>
        <position position="9"/>
    </location>
    <ligand>
        <name>a divalent metal cation</name>
        <dbReference type="ChEBI" id="CHEBI:60240"/>
        <label>1</label>
    </ligand>
</feature>
<feature type="binding site" evidence="4">
    <location>
        <position position="156"/>
    </location>
    <ligand>
        <name>a divalent metal cation</name>
        <dbReference type="ChEBI" id="CHEBI:60240"/>
        <label>2</label>
    </ligand>
</feature>
<dbReference type="InterPro" id="IPR018228">
    <property type="entry name" value="DNase_TatD-rel_CS"/>
</dbReference>
<dbReference type="EMBL" id="CP043314">
    <property type="protein sequence ID" value="QEK38835.1"/>
    <property type="molecule type" value="Genomic_DNA"/>
</dbReference>
<evidence type="ECO:0000256" key="2">
    <source>
        <dbReference type="ARBA" id="ARBA00022723"/>
    </source>
</evidence>
<dbReference type="InterPro" id="IPR015991">
    <property type="entry name" value="TatD/YcfH-like"/>
</dbReference>
<keyword evidence="2 4" id="KW-0479">Metal-binding</keyword>
<keyword evidence="6" id="KW-1185">Reference proteome</keyword>
<dbReference type="SUPFAM" id="SSF51556">
    <property type="entry name" value="Metallo-dependent hydrolases"/>
    <property type="match status" value="1"/>
</dbReference>
<dbReference type="GO" id="GO:0004536">
    <property type="term" value="F:DNA nuclease activity"/>
    <property type="evidence" value="ECO:0007669"/>
    <property type="project" value="InterPro"/>
</dbReference>
<feature type="binding site" evidence="4">
    <location>
        <position position="133"/>
    </location>
    <ligand>
        <name>a divalent metal cation</name>
        <dbReference type="ChEBI" id="CHEBI:60240"/>
        <label>2</label>
    </ligand>
</feature>
<evidence type="ECO:0000256" key="4">
    <source>
        <dbReference type="PIRSR" id="PIRSR005902-1"/>
    </source>
</evidence>
<sequence>MNGKWTDSHCHLDYEPMFGNVKEKINNMHLNEVGCAMTISTSSNTLDKIYDYTDYNSKIFASVGVHPLDKEVKQIDVIENYLQTWIEKPNVVAIGETGIDYFKDFQNTPKEQKKSFEMHLEFAKKYNKPIVLHMRDAEQDTLDIIKKYPDVVGIAHCFTGTMEFAKKILDLGWYVSFSGIITFKNVSKNILDVAKFIPNERILIETDAPFLAPEPHRGKKNEPAFVRHVGEFLAELRNVDKDFFADITTRNFLDLIQYKDK</sequence>
<accession>A0A5C0UFG3</accession>